<dbReference type="PANTHER" id="PTHR47505:SF1">
    <property type="entry name" value="DNA UTILIZATION PROTEIN YHGH"/>
    <property type="match status" value="1"/>
</dbReference>
<name>A0ABY4BZD0_9MICO</name>
<reference evidence="4 5" key="1">
    <citation type="submission" date="2022-03" db="EMBL/GenBank/DDBJ databases">
        <title>Mucilaginibacter sp. isolated from the gut of Protaetia brevitarsis seulensis larvae.</title>
        <authorList>
            <person name="Won M."/>
            <person name="Kim S.-J."/>
            <person name="Kwon S.-W."/>
        </authorList>
    </citation>
    <scope>NUCLEOTIDE SEQUENCE [LARGE SCALE GENOMIC DNA]</scope>
    <source>
        <strain evidence="4 5">CFWR-12</strain>
    </source>
</reference>
<dbReference type="InterPro" id="IPR000836">
    <property type="entry name" value="PRTase_dom"/>
</dbReference>
<evidence type="ECO:0000256" key="1">
    <source>
        <dbReference type="ARBA" id="ARBA00008007"/>
    </source>
</evidence>
<feature type="compositionally biased region" description="Low complexity" evidence="2">
    <location>
        <begin position="244"/>
        <end position="253"/>
    </location>
</feature>
<dbReference type="Pfam" id="PF00156">
    <property type="entry name" value="Pribosyltran"/>
    <property type="match status" value="1"/>
</dbReference>
<accession>A0ABY4BZD0</accession>
<comment type="similarity">
    <text evidence="1">Belongs to the ComF/GntX family.</text>
</comment>
<organism evidence="4 5">
    <name type="scientific">Agromyces larvae</name>
    <dbReference type="NCBI Taxonomy" id="2929802"/>
    <lineage>
        <taxon>Bacteria</taxon>
        <taxon>Bacillati</taxon>
        <taxon>Actinomycetota</taxon>
        <taxon>Actinomycetes</taxon>
        <taxon>Micrococcales</taxon>
        <taxon>Microbacteriaceae</taxon>
        <taxon>Agromyces</taxon>
    </lineage>
</organism>
<dbReference type="RefSeq" id="WP_243556422.1">
    <property type="nucleotide sequence ID" value="NZ_CP094528.1"/>
</dbReference>
<feature type="domain" description="Phosphoribosyltransferase" evidence="3">
    <location>
        <begin position="187"/>
        <end position="233"/>
    </location>
</feature>
<keyword evidence="5" id="KW-1185">Reference proteome</keyword>
<protein>
    <submittedName>
        <fullName evidence="4">ComF family protein</fullName>
    </submittedName>
</protein>
<proteinExistence type="inferred from homology"/>
<dbReference type="EMBL" id="CP094528">
    <property type="protein sequence ID" value="UOE44535.1"/>
    <property type="molecule type" value="Genomic_DNA"/>
</dbReference>
<evidence type="ECO:0000313" key="4">
    <source>
        <dbReference type="EMBL" id="UOE44535.1"/>
    </source>
</evidence>
<dbReference type="Gene3D" id="3.40.50.2020">
    <property type="match status" value="1"/>
</dbReference>
<evidence type="ECO:0000256" key="2">
    <source>
        <dbReference type="SAM" id="MobiDB-lite"/>
    </source>
</evidence>
<dbReference type="InterPro" id="IPR051910">
    <property type="entry name" value="ComF/GntX_DNA_util-trans"/>
</dbReference>
<dbReference type="PANTHER" id="PTHR47505">
    <property type="entry name" value="DNA UTILIZATION PROTEIN YHGH"/>
    <property type="match status" value="1"/>
</dbReference>
<dbReference type="InterPro" id="IPR029057">
    <property type="entry name" value="PRTase-like"/>
</dbReference>
<gene>
    <name evidence="4" type="ORF">MTO99_01705</name>
</gene>
<feature type="region of interest" description="Disordered" evidence="2">
    <location>
        <begin position="233"/>
        <end position="253"/>
    </location>
</feature>
<dbReference type="CDD" id="cd06223">
    <property type="entry name" value="PRTases_typeI"/>
    <property type="match status" value="1"/>
</dbReference>
<sequence length="253" mass="25674">MPRPAPTAAASAARGRAAATPVRDAVRGAVRDALAVVLPVSCAGCGAPDRSVCDGCLAPLRPAPRRLSREGVAGWAALEYGGTVARVITAYKDGGRTDAALPLAAALVAAIGAALAELDVDGVELCTVPSTAAARRARGFVPVDRLLRTAGLRPARVLGLVRDHADQAGLDLASRRRNAAGSLAAGRPLHGRRFILVDDVCTTGSTLAEASRALIAAGGEVVGAAVIAETPRRNPAVPRPEPEPVAGRVVTFS</sequence>
<dbReference type="Proteomes" id="UP000832097">
    <property type="component" value="Chromosome"/>
</dbReference>
<dbReference type="SUPFAM" id="SSF53271">
    <property type="entry name" value="PRTase-like"/>
    <property type="match status" value="1"/>
</dbReference>
<evidence type="ECO:0000313" key="5">
    <source>
        <dbReference type="Proteomes" id="UP000832097"/>
    </source>
</evidence>
<evidence type="ECO:0000259" key="3">
    <source>
        <dbReference type="Pfam" id="PF00156"/>
    </source>
</evidence>